<dbReference type="GO" id="GO:0016987">
    <property type="term" value="F:sigma factor activity"/>
    <property type="evidence" value="ECO:0007669"/>
    <property type="project" value="UniProtKB-KW"/>
</dbReference>
<organism evidence="7 8">
    <name type="scientific">Fredinandcohnia quinoae</name>
    <dbReference type="NCBI Taxonomy" id="2918902"/>
    <lineage>
        <taxon>Bacteria</taxon>
        <taxon>Bacillati</taxon>
        <taxon>Bacillota</taxon>
        <taxon>Bacilli</taxon>
        <taxon>Bacillales</taxon>
        <taxon>Bacillaceae</taxon>
        <taxon>Fredinandcohnia</taxon>
    </lineage>
</organism>
<sequence>MTELFGILIPLISKEAPWKGEKPTVITAISDSIILKKIKKQDLHAVIDWFDSRKSKFYKIGWAYLKNHHDVEDVFHNTIIKVHDKIHQLKEEKYFETWVTSIFINECRDLYRKNKQKEVESSAVSEDMSQFETKLEVFDGLDQLDEKYKEVIILKYIKGFSQDEISDILKLPIGTVKSRLYRGLLLLRKVIEGGEIYEM</sequence>
<name>A0AAW5EA41_9BACI</name>
<accession>A0AAW5EA41</accession>
<dbReference type="Proteomes" id="UP001431131">
    <property type="component" value="Unassembled WGS sequence"/>
</dbReference>
<dbReference type="InterPro" id="IPR013324">
    <property type="entry name" value="RNA_pol_sigma_r3/r4-like"/>
</dbReference>
<dbReference type="InterPro" id="IPR013249">
    <property type="entry name" value="RNA_pol_sigma70_r4_t2"/>
</dbReference>
<dbReference type="InterPro" id="IPR039425">
    <property type="entry name" value="RNA_pol_sigma-70-like"/>
</dbReference>
<dbReference type="SUPFAM" id="SSF88946">
    <property type="entry name" value="Sigma2 domain of RNA polymerase sigma factors"/>
    <property type="match status" value="1"/>
</dbReference>
<dbReference type="AlphaFoldDB" id="A0AAW5EA41"/>
<feature type="domain" description="RNA polymerase sigma factor 70 region 4 type 2" evidence="6">
    <location>
        <begin position="141"/>
        <end position="185"/>
    </location>
</feature>
<keyword evidence="2" id="KW-0805">Transcription regulation</keyword>
<evidence type="ECO:0000259" key="6">
    <source>
        <dbReference type="Pfam" id="PF08281"/>
    </source>
</evidence>
<dbReference type="CDD" id="cd06171">
    <property type="entry name" value="Sigma70_r4"/>
    <property type="match status" value="1"/>
</dbReference>
<evidence type="ECO:0000313" key="8">
    <source>
        <dbReference type="Proteomes" id="UP001431131"/>
    </source>
</evidence>
<gene>
    <name evidence="7" type="ORF">MJG50_16120</name>
</gene>
<keyword evidence="3" id="KW-0731">Sigma factor</keyword>
<dbReference type="PANTHER" id="PTHR43133">
    <property type="entry name" value="RNA POLYMERASE ECF-TYPE SIGMA FACTO"/>
    <property type="match status" value="1"/>
</dbReference>
<dbReference type="Pfam" id="PF04542">
    <property type="entry name" value="Sigma70_r2"/>
    <property type="match status" value="1"/>
</dbReference>
<dbReference type="PANTHER" id="PTHR43133:SF51">
    <property type="entry name" value="RNA POLYMERASE SIGMA FACTOR"/>
    <property type="match status" value="1"/>
</dbReference>
<dbReference type="SUPFAM" id="SSF88659">
    <property type="entry name" value="Sigma3 and sigma4 domains of RNA polymerase sigma factors"/>
    <property type="match status" value="1"/>
</dbReference>
<dbReference type="GO" id="GO:0003677">
    <property type="term" value="F:DNA binding"/>
    <property type="evidence" value="ECO:0007669"/>
    <property type="project" value="InterPro"/>
</dbReference>
<evidence type="ECO:0000256" key="4">
    <source>
        <dbReference type="ARBA" id="ARBA00023163"/>
    </source>
</evidence>
<reference evidence="7" key="1">
    <citation type="submission" date="2022-02" db="EMBL/GenBank/DDBJ databases">
        <title>Fredinandcohnia quinoae sp. nov. isolated from Chenopodium quinoa seeds.</title>
        <authorList>
            <person name="Saati-Santamaria Z."/>
            <person name="Flores-Felix J.D."/>
            <person name="Igual J.M."/>
            <person name="Velazquez E."/>
            <person name="Garcia-Fraile P."/>
            <person name="Martinez-Molina E."/>
        </authorList>
    </citation>
    <scope>NUCLEOTIDE SEQUENCE</scope>
    <source>
        <strain evidence="7">SECRCQ15</strain>
    </source>
</reference>
<dbReference type="EMBL" id="JAKTTI010000029">
    <property type="protein sequence ID" value="MCH1626862.1"/>
    <property type="molecule type" value="Genomic_DNA"/>
</dbReference>
<feature type="domain" description="RNA polymerase sigma-70 region 2" evidence="5">
    <location>
        <begin position="54"/>
        <end position="115"/>
    </location>
</feature>
<dbReference type="NCBIfam" id="TIGR02937">
    <property type="entry name" value="sigma70-ECF"/>
    <property type="match status" value="1"/>
</dbReference>
<keyword evidence="8" id="KW-1185">Reference proteome</keyword>
<protein>
    <submittedName>
        <fullName evidence="7">RNA polymerase sigma factor</fullName>
    </submittedName>
</protein>
<dbReference type="InterPro" id="IPR013325">
    <property type="entry name" value="RNA_pol_sigma_r2"/>
</dbReference>
<dbReference type="InterPro" id="IPR007627">
    <property type="entry name" value="RNA_pol_sigma70_r2"/>
</dbReference>
<comment type="similarity">
    <text evidence="1">Belongs to the sigma-70 factor family. ECF subfamily.</text>
</comment>
<dbReference type="InterPro" id="IPR036388">
    <property type="entry name" value="WH-like_DNA-bd_sf"/>
</dbReference>
<evidence type="ECO:0000256" key="2">
    <source>
        <dbReference type="ARBA" id="ARBA00023015"/>
    </source>
</evidence>
<evidence type="ECO:0000259" key="5">
    <source>
        <dbReference type="Pfam" id="PF04542"/>
    </source>
</evidence>
<dbReference type="Gene3D" id="1.10.10.10">
    <property type="entry name" value="Winged helix-like DNA-binding domain superfamily/Winged helix DNA-binding domain"/>
    <property type="match status" value="1"/>
</dbReference>
<dbReference type="Gene3D" id="1.10.1740.10">
    <property type="match status" value="1"/>
</dbReference>
<dbReference type="InterPro" id="IPR014284">
    <property type="entry name" value="RNA_pol_sigma-70_dom"/>
</dbReference>
<evidence type="ECO:0000256" key="3">
    <source>
        <dbReference type="ARBA" id="ARBA00023082"/>
    </source>
</evidence>
<comment type="caution">
    <text evidence="7">The sequence shown here is derived from an EMBL/GenBank/DDBJ whole genome shotgun (WGS) entry which is preliminary data.</text>
</comment>
<keyword evidence="4" id="KW-0804">Transcription</keyword>
<dbReference type="RefSeq" id="WP_240256780.1">
    <property type="nucleotide sequence ID" value="NZ_JAKTTI010000029.1"/>
</dbReference>
<dbReference type="Pfam" id="PF08281">
    <property type="entry name" value="Sigma70_r4_2"/>
    <property type="match status" value="1"/>
</dbReference>
<dbReference type="GO" id="GO:0006352">
    <property type="term" value="P:DNA-templated transcription initiation"/>
    <property type="evidence" value="ECO:0007669"/>
    <property type="project" value="InterPro"/>
</dbReference>
<evidence type="ECO:0000313" key="7">
    <source>
        <dbReference type="EMBL" id="MCH1626862.1"/>
    </source>
</evidence>
<evidence type="ECO:0000256" key="1">
    <source>
        <dbReference type="ARBA" id="ARBA00010641"/>
    </source>
</evidence>
<proteinExistence type="inferred from homology"/>